<dbReference type="GO" id="GO:0046872">
    <property type="term" value="F:metal ion binding"/>
    <property type="evidence" value="ECO:0007669"/>
    <property type="project" value="UniProtKB-KW"/>
</dbReference>
<dbReference type="GO" id="GO:0051538">
    <property type="term" value="F:3 iron, 4 sulfur cluster binding"/>
    <property type="evidence" value="ECO:0007669"/>
    <property type="project" value="UniProtKB-KW"/>
</dbReference>
<evidence type="ECO:0000256" key="10">
    <source>
        <dbReference type="ARBA" id="ARBA00023004"/>
    </source>
</evidence>
<dbReference type="Pfam" id="PF00310">
    <property type="entry name" value="GATase_2"/>
    <property type="match status" value="1"/>
</dbReference>
<evidence type="ECO:0000256" key="14">
    <source>
        <dbReference type="ARBA" id="ARBA00029440"/>
    </source>
</evidence>
<gene>
    <name evidence="16" type="ORF">METZ01_LOCUS240605</name>
</gene>
<dbReference type="InterPro" id="IPR013785">
    <property type="entry name" value="Aldolase_TIM"/>
</dbReference>
<feature type="non-terminal residue" evidence="16">
    <location>
        <position position="466"/>
    </location>
</feature>
<comment type="similarity">
    <text evidence="3">Belongs to the glutamate synthase family.</text>
</comment>
<evidence type="ECO:0000256" key="3">
    <source>
        <dbReference type="ARBA" id="ARBA00009716"/>
    </source>
</evidence>
<reference evidence="16" key="1">
    <citation type="submission" date="2018-05" db="EMBL/GenBank/DDBJ databases">
        <authorList>
            <person name="Lanie J.A."/>
            <person name="Ng W.-L."/>
            <person name="Kazmierczak K.M."/>
            <person name="Andrzejewski T.M."/>
            <person name="Davidsen T.M."/>
            <person name="Wayne K.J."/>
            <person name="Tettelin H."/>
            <person name="Glass J.I."/>
            <person name="Rusch D."/>
            <person name="Podicherti R."/>
            <person name="Tsui H.-C.T."/>
            <person name="Winkler M.E."/>
        </authorList>
    </citation>
    <scope>NUCLEOTIDE SEQUENCE</scope>
</reference>
<feature type="domain" description="Glutamine amidotransferase type-2" evidence="15">
    <location>
        <begin position="1"/>
        <end position="171"/>
    </location>
</feature>
<evidence type="ECO:0000256" key="13">
    <source>
        <dbReference type="ARBA" id="ARBA00023291"/>
    </source>
</evidence>
<evidence type="ECO:0000256" key="8">
    <source>
        <dbReference type="ARBA" id="ARBA00022962"/>
    </source>
</evidence>
<evidence type="ECO:0000256" key="4">
    <source>
        <dbReference type="ARBA" id="ARBA00022605"/>
    </source>
</evidence>
<dbReference type="AlphaFoldDB" id="A0A382HMM8"/>
<dbReference type="GO" id="GO:0019676">
    <property type="term" value="P:ammonia assimilation cycle"/>
    <property type="evidence" value="ECO:0007669"/>
    <property type="project" value="TreeGrafter"/>
</dbReference>
<proteinExistence type="inferred from homology"/>
<dbReference type="SUPFAM" id="SSF56235">
    <property type="entry name" value="N-terminal nucleophile aminohydrolases (Ntn hydrolases)"/>
    <property type="match status" value="1"/>
</dbReference>
<dbReference type="InterPro" id="IPR029055">
    <property type="entry name" value="Ntn_hydrolases_N"/>
</dbReference>
<dbReference type="PANTHER" id="PTHR11938:SF133">
    <property type="entry name" value="GLUTAMATE SYNTHASE (NADH)"/>
    <property type="match status" value="1"/>
</dbReference>
<evidence type="ECO:0000259" key="15">
    <source>
        <dbReference type="PROSITE" id="PS51278"/>
    </source>
</evidence>
<dbReference type="InterPro" id="IPR017932">
    <property type="entry name" value="GATase_2_dom"/>
</dbReference>
<keyword evidence="5" id="KW-0285">Flavoprotein</keyword>
<dbReference type="Pfam" id="PF04898">
    <property type="entry name" value="Glu_syn_central"/>
    <property type="match status" value="1"/>
</dbReference>
<keyword evidence="6" id="KW-0288">FMN</keyword>
<keyword evidence="9" id="KW-0560">Oxidoreductase</keyword>
<keyword evidence="8" id="KW-0315">Glutamine amidotransferase</keyword>
<evidence type="ECO:0000256" key="7">
    <source>
        <dbReference type="ARBA" id="ARBA00022723"/>
    </source>
</evidence>
<comment type="pathway">
    <text evidence="14">Amino-acid biosynthesis.</text>
</comment>
<dbReference type="InterPro" id="IPR006982">
    <property type="entry name" value="Glu_synth_centr_N"/>
</dbReference>
<evidence type="ECO:0000256" key="1">
    <source>
        <dbReference type="ARBA" id="ARBA00001917"/>
    </source>
</evidence>
<keyword evidence="10" id="KW-0408">Iron</keyword>
<evidence type="ECO:0000256" key="6">
    <source>
        <dbReference type="ARBA" id="ARBA00022643"/>
    </source>
</evidence>
<keyword evidence="7" id="KW-0479">Metal-binding</keyword>
<evidence type="ECO:0000256" key="12">
    <source>
        <dbReference type="ARBA" id="ARBA00023164"/>
    </source>
</evidence>
<dbReference type="PROSITE" id="PS51278">
    <property type="entry name" value="GATASE_TYPE_2"/>
    <property type="match status" value="1"/>
</dbReference>
<evidence type="ECO:0000256" key="11">
    <source>
        <dbReference type="ARBA" id="ARBA00023014"/>
    </source>
</evidence>
<dbReference type="GO" id="GO:0015930">
    <property type="term" value="F:glutamate synthase activity"/>
    <property type="evidence" value="ECO:0007669"/>
    <property type="project" value="InterPro"/>
</dbReference>
<evidence type="ECO:0000256" key="9">
    <source>
        <dbReference type="ARBA" id="ARBA00023002"/>
    </source>
</evidence>
<dbReference type="PANTHER" id="PTHR11938">
    <property type="entry name" value="FAD NADPH DEHYDROGENASE/OXIDOREDUCTASE"/>
    <property type="match status" value="1"/>
</dbReference>
<dbReference type="Gene3D" id="3.60.20.10">
    <property type="entry name" value="Glutamine Phosphoribosylpyrophosphate, subunit 1, domain 1"/>
    <property type="match status" value="1"/>
</dbReference>
<evidence type="ECO:0000256" key="5">
    <source>
        <dbReference type="ARBA" id="ARBA00022630"/>
    </source>
</evidence>
<evidence type="ECO:0000313" key="16">
    <source>
        <dbReference type="EMBL" id="SVB87751.1"/>
    </source>
</evidence>
<dbReference type="EMBL" id="UINC01061799">
    <property type="protein sequence ID" value="SVB87751.1"/>
    <property type="molecule type" value="Genomic_DNA"/>
</dbReference>
<keyword evidence="11" id="KW-0411">Iron-sulfur</keyword>
<sequence>YLCHNGEINTLRGNENWLHARQMQLAGEAFGDDLEKLLPIIREDGSDSQKFDNCLEFLILSGRSLAHSLMMMIPEPWERHQNMPEFKREFYEYHACLMEPWDGPASIAVSDGVQIGAVLDRNGLRPSRYYVTADDKVILASEVGVLPSIESSNIVKKGRLEPGRMFLVDMELGRIVDDTELKEEVAKTAPYGQWLRDNLFDAKNLPAPQNSRTDDFSTILTRQKAFGYTFEDMRFLIGPSADSGKQPLGSMGNDAPLAVLSDQTQSLYNYFKQLFAQVTNPPIDPIREELVTATVSFVGTEGDLTRPGPESCRMIKFESPLVDDPVVEQIREIELEGFCSTTLPIVFEPGIETDGKDLESALDELFAGADAAIEEGVNILILSDREVGSEKAAIPALLAVAGLHHHLIRQGTRTRVSLILQSGEPREVQHYALLLGYGADLINPYLALETVRHLIEQGDLDLEPTK</sequence>
<keyword evidence="12" id="KW-0314">Glutamate biosynthesis</keyword>
<comment type="cofactor">
    <cofactor evidence="2">
        <name>[3Fe-4S] cluster</name>
        <dbReference type="ChEBI" id="CHEBI:21137"/>
    </cofactor>
</comment>
<keyword evidence="13" id="KW-0003">3Fe-4S</keyword>
<accession>A0A382HMM8</accession>
<organism evidence="16">
    <name type="scientific">marine metagenome</name>
    <dbReference type="NCBI Taxonomy" id="408172"/>
    <lineage>
        <taxon>unclassified sequences</taxon>
        <taxon>metagenomes</taxon>
        <taxon>ecological metagenomes</taxon>
    </lineage>
</organism>
<comment type="cofactor">
    <cofactor evidence="1">
        <name>FMN</name>
        <dbReference type="ChEBI" id="CHEBI:58210"/>
    </cofactor>
</comment>
<dbReference type="GO" id="GO:0006537">
    <property type="term" value="P:glutamate biosynthetic process"/>
    <property type="evidence" value="ECO:0007669"/>
    <property type="project" value="UniProtKB-KW"/>
</dbReference>
<dbReference type="InterPro" id="IPR050711">
    <property type="entry name" value="ET-N_metabolism_enzyme"/>
</dbReference>
<keyword evidence="4" id="KW-0028">Amino-acid biosynthesis</keyword>
<dbReference type="Gene3D" id="3.20.20.70">
    <property type="entry name" value="Aldolase class I"/>
    <property type="match status" value="1"/>
</dbReference>
<feature type="non-terminal residue" evidence="16">
    <location>
        <position position="1"/>
    </location>
</feature>
<name>A0A382HMM8_9ZZZZ</name>
<evidence type="ECO:0000256" key="2">
    <source>
        <dbReference type="ARBA" id="ARBA00001927"/>
    </source>
</evidence>
<dbReference type="SUPFAM" id="SSF51395">
    <property type="entry name" value="FMN-linked oxidoreductases"/>
    <property type="match status" value="1"/>
</dbReference>
<protein>
    <recommendedName>
        <fullName evidence="15">Glutamine amidotransferase type-2 domain-containing protein</fullName>
    </recommendedName>
</protein>